<keyword evidence="1" id="KW-0812">Transmembrane</keyword>
<reference evidence="2 3" key="1">
    <citation type="submission" date="2015-12" db="EMBL/GenBank/DDBJ databases">
        <title>The genome of Folsomia candida.</title>
        <authorList>
            <person name="Faddeeva A."/>
            <person name="Derks M.F."/>
            <person name="Anvar Y."/>
            <person name="Smit S."/>
            <person name="Van Straalen N."/>
            <person name="Roelofs D."/>
        </authorList>
    </citation>
    <scope>NUCLEOTIDE SEQUENCE [LARGE SCALE GENOMIC DNA]</scope>
    <source>
        <strain evidence="2 3">VU population</strain>
        <tissue evidence="2">Whole body</tissue>
    </source>
</reference>
<evidence type="ECO:0000256" key="1">
    <source>
        <dbReference type="SAM" id="Phobius"/>
    </source>
</evidence>
<name>A0A226DV56_FOLCA</name>
<accession>A0A226DV56</accession>
<keyword evidence="1" id="KW-1133">Transmembrane helix</keyword>
<keyword evidence="3" id="KW-1185">Reference proteome</keyword>
<protein>
    <submittedName>
        <fullName evidence="2">Uncharacterized protein</fullName>
    </submittedName>
</protein>
<comment type="caution">
    <text evidence="2">The sequence shown here is derived from an EMBL/GenBank/DDBJ whole genome shotgun (WGS) entry which is preliminary data.</text>
</comment>
<proteinExistence type="predicted"/>
<feature type="transmembrane region" description="Helical" evidence="1">
    <location>
        <begin position="96"/>
        <end position="116"/>
    </location>
</feature>
<evidence type="ECO:0000313" key="3">
    <source>
        <dbReference type="Proteomes" id="UP000198287"/>
    </source>
</evidence>
<evidence type="ECO:0000313" key="2">
    <source>
        <dbReference type="EMBL" id="OXA48567.1"/>
    </source>
</evidence>
<sequence length="350" mass="39081">MPTKGRALFAWLRNLSSPSSNIPLLLNLSVATLTLKQGAMALRNEQFFLPGSKTLPHRFVALCSKRKSYYCSTRPSISNGITDLKVPTFPQNFSDIFIVHTYFISMIVMSMAALIFLPAAMSVLALTMPCMPPILTSMVYLECRSWVDNGQTGVSFRVGLAITTYYYWTMVTSFIIISIIIVLLYPIEVKLIILEGIKRKVLEGGQPTHSNLMKYRLLQLLSAMHNFIFRQPAMPVLVGGITRCESFALYILITSASSVPLPVLLFFCVLAFELFILIVGPLKVMANPYITSVELLNSLRGVHGPKWVHRFVKSCPPSKLTLGDGTFFDSSASLEIWSKCVDLLITFILM</sequence>
<keyword evidence="1" id="KW-0472">Membrane</keyword>
<dbReference type="EMBL" id="LNIX01000011">
    <property type="protein sequence ID" value="OXA48567.1"/>
    <property type="molecule type" value="Genomic_DNA"/>
</dbReference>
<feature type="transmembrane region" description="Helical" evidence="1">
    <location>
        <begin position="259"/>
        <end position="279"/>
    </location>
</feature>
<dbReference type="Proteomes" id="UP000198287">
    <property type="component" value="Unassembled WGS sequence"/>
</dbReference>
<feature type="transmembrane region" description="Helical" evidence="1">
    <location>
        <begin position="165"/>
        <end position="185"/>
    </location>
</feature>
<dbReference type="AlphaFoldDB" id="A0A226DV56"/>
<organism evidence="2 3">
    <name type="scientific">Folsomia candida</name>
    <name type="common">Springtail</name>
    <dbReference type="NCBI Taxonomy" id="158441"/>
    <lineage>
        <taxon>Eukaryota</taxon>
        <taxon>Metazoa</taxon>
        <taxon>Ecdysozoa</taxon>
        <taxon>Arthropoda</taxon>
        <taxon>Hexapoda</taxon>
        <taxon>Collembola</taxon>
        <taxon>Entomobryomorpha</taxon>
        <taxon>Isotomoidea</taxon>
        <taxon>Isotomidae</taxon>
        <taxon>Proisotominae</taxon>
        <taxon>Folsomia</taxon>
    </lineage>
</organism>
<gene>
    <name evidence="2" type="ORF">Fcan01_16513</name>
</gene>